<name>A0A7W5ZTA9_9SPHN</name>
<evidence type="ECO:0000256" key="9">
    <source>
        <dbReference type="ARBA" id="ARBA00023239"/>
    </source>
</evidence>
<comment type="pathway">
    <text evidence="2 12">Amino-acid biosynthesis; L-lysine biosynthesis via DAP pathway; (S)-tetrahydrodipicolinate from L-aspartate: step 3/4.</text>
</comment>
<keyword evidence="6 12" id="KW-0028">Amino-acid biosynthesis</keyword>
<comment type="caution">
    <text evidence="16">The sequence shown here is derived from an EMBL/GenBank/DDBJ whole genome shotgun (WGS) entry which is preliminary data.</text>
</comment>
<evidence type="ECO:0000256" key="13">
    <source>
        <dbReference type="PIRNR" id="PIRNR001365"/>
    </source>
</evidence>
<evidence type="ECO:0000256" key="15">
    <source>
        <dbReference type="PIRSR" id="PIRSR001365-2"/>
    </source>
</evidence>
<accession>A0A7W5ZTA9</accession>
<comment type="catalytic activity">
    <reaction evidence="11 12">
        <text>L-aspartate 4-semialdehyde + pyruvate = (2S,4S)-4-hydroxy-2,3,4,5-tetrahydrodipicolinate + H2O + H(+)</text>
        <dbReference type="Rhea" id="RHEA:34171"/>
        <dbReference type="ChEBI" id="CHEBI:15361"/>
        <dbReference type="ChEBI" id="CHEBI:15377"/>
        <dbReference type="ChEBI" id="CHEBI:15378"/>
        <dbReference type="ChEBI" id="CHEBI:67139"/>
        <dbReference type="ChEBI" id="CHEBI:537519"/>
        <dbReference type="EC" id="4.3.3.7"/>
    </reaction>
</comment>
<dbReference type="GO" id="GO:0008840">
    <property type="term" value="F:4-hydroxy-tetrahydrodipicolinate synthase activity"/>
    <property type="evidence" value="ECO:0007669"/>
    <property type="project" value="UniProtKB-UniRule"/>
</dbReference>
<keyword evidence="8 12" id="KW-0457">Lysine biosynthesis</keyword>
<dbReference type="SMART" id="SM01130">
    <property type="entry name" value="DHDPS"/>
    <property type="match status" value="1"/>
</dbReference>
<evidence type="ECO:0000256" key="4">
    <source>
        <dbReference type="ARBA" id="ARBA00012086"/>
    </source>
</evidence>
<dbReference type="Pfam" id="PF00701">
    <property type="entry name" value="DHDPS"/>
    <property type="match status" value="1"/>
</dbReference>
<dbReference type="Gene3D" id="3.20.20.70">
    <property type="entry name" value="Aldolase class I"/>
    <property type="match status" value="1"/>
</dbReference>
<dbReference type="NCBIfam" id="TIGR00674">
    <property type="entry name" value="dapA"/>
    <property type="match status" value="1"/>
</dbReference>
<dbReference type="UniPathway" id="UPA00034">
    <property type="reaction ID" value="UER00017"/>
</dbReference>
<keyword evidence="17" id="KW-1185">Reference proteome</keyword>
<feature type="binding site" evidence="12 15">
    <location>
        <position position="206"/>
    </location>
    <ligand>
        <name>pyruvate</name>
        <dbReference type="ChEBI" id="CHEBI:15361"/>
    </ligand>
</feature>
<dbReference type="GO" id="GO:0005829">
    <property type="term" value="C:cytosol"/>
    <property type="evidence" value="ECO:0007669"/>
    <property type="project" value="TreeGrafter"/>
</dbReference>
<evidence type="ECO:0000256" key="8">
    <source>
        <dbReference type="ARBA" id="ARBA00023154"/>
    </source>
</evidence>
<comment type="caution">
    <text evidence="12">Was originally thought to be a dihydrodipicolinate synthase (DHDPS), catalyzing the condensation of (S)-aspartate-beta-semialdehyde [(S)-ASA] and pyruvate to dihydrodipicolinate (DHDP). However, it was shown in E.coli that the product of the enzymatic reaction is not dihydrodipicolinate but in fact (4S)-4-hydroxy-2,3,4,5-tetrahydro-(2S)-dipicolinic acid (HTPA), and that the consecutive dehydration reaction leading to DHDP is not spontaneous but catalyzed by DapB.</text>
</comment>
<evidence type="ECO:0000256" key="12">
    <source>
        <dbReference type="HAMAP-Rule" id="MF_00418"/>
    </source>
</evidence>
<comment type="similarity">
    <text evidence="3 12 13">Belongs to the DapA family.</text>
</comment>
<keyword evidence="5 12" id="KW-0963">Cytoplasm</keyword>
<dbReference type="InterPro" id="IPR020624">
    <property type="entry name" value="Schiff_base-form_aldolases_CS"/>
</dbReference>
<evidence type="ECO:0000256" key="2">
    <source>
        <dbReference type="ARBA" id="ARBA00005120"/>
    </source>
</evidence>
<dbReference type="EMBL" id="JACICY010000001">
    <property type="protein sequence ID" value="MBB3858834.1"/>
    <property type="molecule type" value="Genomic_DNA"/>
</dbReference>
<evidence type="ECO:0000256" key="11">
    <source>
        <dbReference type="ARBA" id="ARBA00047836"/>
    </source>
</evidence>
<dbReference type="PIRSF" id="PIRSF001365">
    <property type="entry name" value="DHDPS"/>
    <property type="match status" value="1"/>
</dbReference>
<evidence type="ECO:0000256" key="10">
    <source>
        <dbReference type="ARBA" id="ARBA00023270"/>
    </source>
</evidence>
<feature type="site" description="Part of a proton relay during catalysis" evidence="12">
    <location>
        <position position="108"/>
    </location>
</feature>
<evidence type="ECO:0000256" key="5">
    <source>
        <dbReference type="ARBA" id="ARBA00022490"/>
    </source>
</evidence>
<keyword evidence="10 12" id="KW-0704">Schiff base</keyword>
<dbReference type="AlphaFoldDB" id="A0A7W5ZTA9"/>
<gene>
    <name evidence="12" type="primary">dapA</name>
    <name evidence="16" type="ORF">GGQ88_000074</name>
</gene>
<comment type="subunit">
    <text evidence="12">Homotetramer; dimer of dimers.</text>
</comment>
<dbReference type="GO" id="GO:0019877">
    <property type="term" value="P:diaminopimelate biosynthetic process"/>
    <property type="evidence" value="ECO:0007669"/>
    <property type="project" value="UniProtKB-UniRule"/>
</dbReference>
<feature type="site" description="Part of a proton relay during catalysis" evidence="12">
    <location>
        <position position="45"/>
    </location>
</feature>
<protein>
    <recommendedName>
        <fullName evidence="4 12">4-hydroxy-tetrahydrodipicolinate synthase</fullName>
        <shortName evidence="12">HTPA synthase</shortName>
        <ecNumber evidence="4 12">4.3.3.7</ecNumber>
    </recommendedName>
</protein>
<dbReference type="PANTHER" id="PTHR12128:SF66">
    <property type="entry name" value="4-HYDROXY-2-OXOGLUTARATE ALDOLASE, MITOCHONDRIAL"/>
    <property type="match status" value="1"/>
</dbReference>
<evidence type="ECO:0000256" key="3">
    <source>
        <dbReference type="ARBA" id="ARBA00007592"/>
    </source>
</evidence>
<feature type="binding site" evidence="12 15">
    <location>
        <position position="46"/>
    </location>
    <ligand>
        <name>pyruvate</name>
        <dbReference type="ChEBI" id="CHEBI:15361"/>
    </ligand>
</feature>
<dbReference type="InterPro" id="IPR005263">
    <property type="entry name" value="DapA"/>
</dbReference>
<evidence type="ECO:0000313" key="17">
    <source>
        <dbReference type="Proteomes" id="UP000562395"/>
    </source>
</evidence>
<evidence type="ECO:0000256" key="7">
    <source>
        <dbReference type="ARBA" id="ARBA00022915"/>
    </source>
</evidence>
<dbReference type="Proteomes" id="UP000562395">
    <property type="component" value="Unassembled WGS sequence"/>
</dbReference>
<dbReference type="PROSITE" id="PS00665">
    <property type="entry name" value="DHDPS_1"/>
    <property type="match status" value="1"/>
</dbReference>
<sequence>MSMFSGSIPALVTPFRDGAFDEKSFRRLVDWQIENGSSALVPCGTTGEASTLSNAEHHRVIEVCVEQVAGRVPVIAGCGSNDTMNALLHMNFARKCGAQAALCVAPYYNRPSQAGIIAHFSYLAEHNDLPIVLYNVPGRTVTDILPETVCELALRYPDKIVAIKDASGDLSRVTDHRMGIGKHFCQMSGDDELALPANAAGAVGCISVTANVAPKLCADFQAACAANDFEKARELNDKLYPLHYAMFEDASPGPVKYALSRIFPDISDELRLPMVACNAEARAAVDAALEHAGLV</sequence>
<comment type="subcellular location">
    <subcellularLocation>
        <location evidence="12">Cytoplasm</location>
    </subcellularLocation>
</comment>
<evidence type="ECO:0000256" key="6">
    <source>
        <dbReference type="ARBA" id="ARBA00022605"/>
    </source>
</evidence>
<feature type="active site" description="Schiff-base intermediate with substrate" evidence="12 14">
    <location>
        <position position="164"/>
    </location>
</feature>
<keyword evidence="9 12" id="KW-0456">Lyase</keyword>
<keyword evidence="7 12" id="KW-0220">Diaminopimelate biosynthesis</keyword>
<evidence type="ECO:0000256" key="1">
    <source>
        <dbReference type="ARBA" id="ARBA00003294"/>
    </source>
</evidence>
<evidence type="ECO:0000313" key="16">
    <source>
        <dbReference type="EMBL" id="MBB3858834.1"/>
    </source>
</evidence>
<dbReference type="CDD" id="cd00950">
    <property type="entry name" value="DHDPS"/>
    <property type="match status" value="1"/>
</dbReference>
<feature type="active site" description="Proton donor/acceptor" evidence="12 14">
    <location>
        <position position="134"/>
    </location>
</feature>
<dbReference type="InterPro" id="IPR002220">
    <property type="entry name" value="DapA-like"/>
</dbReference>
<dbReference type="HAMAP" id="MF_00418">
    <property type="entry name" value="DapA"/>
    <property type="match status" value="1"/>
</dbReference>
<dbReference type="EC" id="4.3.3.7" evidence="4 12"/>
<dbReference type="SUPFAM" id="SSF51569">
    <property type="entry name" value="Aldolase"/>
    <property type="match status" value="1"/>
</dbReference>
<proteinExistence type="inferred from homology"/>
<dbReference type="GO" id="GO:0009089">
    <property type="term" value="P:lysine biosynthetic process via diaminopimelate"/>
    <property type="evidence" value="ECO:0007669"/>
    <property type="project" value="UniProtKB-UniRule"/>
</dbReference>
<dbReference type="PRINTS" id="PR00146">
    <property type="entry name" value="DHPICSNTHASE"/>
</dbReference>
<dbReference type="PANTHER" id="PTHR12128">
    <property type="entry name" value="DIHYDRODIPICOLINATE SYNTHASE"/>
    <property type="match status" value="1"/>
</dbReference>
<comment type="function">
    <text evidence="1 12">Catalyzes the condensation of (S)-aspartate-beta-semialdehyde [(S)-ASA] and pyruvate to 4-hydroxy-tetrahydrodipicolinate (HTPA).</text>
</comment>
<dbReference type="InterPro" id="IPR013785">
    <property type="entry name" value="Aldolase_TIM"/>
</dbReference>
<reference evidence="16 17" key="1">
    <citation type="submission" date="2020-08" db="EMBL/GenBank/DDBJ databases">
        <title>Genomic Encyclopedia of Type Strains, Phase IV (KMG-IV): sequencing the most valuable type-strain genomes for metagenomic binning, comparative biology and taxonomic classification.</title>
        <authorList>
            <person name="Goeker M."/>
        </authorList>
    </citation>
    <scope>NUCLEOTIDE SEQUENCE [LARGE SCALE GENOMIC DNA]</scope>
    <source>
        <strain evidence="16 17">DSM 14552</strain>
    </source>
</reference>
<evidence type="ECO:0000256" key="14">
    <source>
        <dbReference type="PIRSR" id="PIRSR001365-1"/>
    </source>
</evidence>
<organism evidence="16 17">
    <name type="scientific">Novosphingobium hassiacum</name>
    <dbReference type="NCBI Taxonomy" id="173676"/>
    <lineage>
        <taxon>Bacteria</taxon>
        <taxon>Pseudomonadati</taxon>
        <taxon>Pseudomonadota</taxon>
        <taxon>Alphaproteobacteria</taxon>
        <taxon>Sphingomonadales</taxon>
        <taxon>Sphingomonadaceae</taxon>
        <taxon>Novosphingobium</taxon>
    </lineage>
</organism>